<evidence type="ECO:0000313" key="9">
    <source>
        <dbReference type="EMBL" id="KAF3957811.1"/>
    </source>
</evidence>
<evidence type="ECO:0000256" key="3">
    <source>
        <dbReference type="ARBA" id="ARBA00023015"/>
    </source>
</evidence>
<dbReference type="AlphaFoldDB" id="A0A8J4R6K6"/>
<reference evidence="9" key="1">
    <citation type="submission" date="2020-03" db="EMBL/GenBank/DDBJ databases">
        <title>Castanea mollissima Vanexum genome sequencing.</title>
        <authorList>
            <person name="Staton M."/>
        </authorList>
    </citation>
    <scope>NUCLEOTIDE SEQUENCE</scope>
    <source>
        <tissue evidence="9">Leaf</tissue>
    </source>
</reference>
<dbReference type="GO" id="GO:0000976">
    <property type="term" value="F:transcription cis-regulatory region binding"/>
    <property type="evidence" value="ECO:0007669"/>
    <property type="project" value="UniProtKB-ARBA"/>
</dbReference>
<dbReference type="CDD" id="cd00167">
    <property type="entry name" value="SANT"/>
    <property type="match status" value="1"/>
</dbReference>
<dbReference type="PROSITE" id="PS50090">
    <property type="entry name" value="MYB_LIKE"/>
    <property type="match status" value="1"/>
</dbReference>
<dbReference type="Proteomes" id="UP000737018">
    <property type="component" value="Unassembled WGS sequence"/>
</dbReference>
<proteinExistence type="predicted"/>
<accession>A0A8J4R6K6</accession>
<evidence type="ECO:0000259" key="8">
    <source>
        <dbReference type="PROSITE" id="PS51294"/>
    </source>
</evidence>
<feature type="domain" description="Myb-like" evidence="7">
    <location>
        <begin position="28"/>
        <end position="78"/>
    </location>
</feature>
<dbReference type="GO" id="GO:0005634">
    <property type="term" value="C:nucleus"/>
    <property type="evidence" value="ECO:0007669"/>
    <property type="project" value="UniProtKB-SubCell"/>
</dbReference>
<comment type="caution">
    <text evidence="9">The sequence shown here is derived from an EMBL/GenBank/DDBJ whole genome shotgun (WGS) entry which is preliminary data.</text>
</comment>
<evidence type="ECO:0000256" key="5">
    <source>
        <dbReference type="ARBA" id="ARBA00023163"/>
    </source>
</evidence>
<feature type="domain" description="HTH myb-type" evidence="8">
    <location>
        <begin position="28"/>
        <end position="82"/>
    </location>
</feature>
<dbReference type="Pfam" id="PF00249">
    <property type="entry name" value="Myb_DNA-binding"/>
    <property type="match status" value="1"/>
</dbReference>
<evidence type="ECO:0000256" key="4">
    <source>
        <dbReference type="ARBA" id="ARBA00023125"/>
    </source>
</evidence>
<protein>
    <recommendedName>
        <fullName evidence="11">MYB transcription factor</fullName>
    </recommendedName>
</protein>
<dbReference type="InterPro" id="IPR017930">
    <property type="entry name" value="Myb_dom"/>
</dbReference>
<dbReference type="Gene3D" id="1.10.10.60">
    <property type="entry name" value="Homeodomain-like"/>
    <property type="match status" value="2"/>
</dbReference>
<dbReference type="InterPro" id="IPR009057">
    <property type="entry name" value="Homeodomain-like_sf"/>
</dbReference>
<dbReference type="SMART" id="SM00717">
    <property type="entry name" value="SANT"/>
    <property type="match status" value="1"/>
</dbReference>
<evidence type="ECO:0000256" key="6">
    <source>
        <dbReference type="ARBA" id="ARBA00023242"/>
    </source>
</evidence>
<evidence type="ECO:0008006" key="11">
    <source>
        <dbReference type="Google" id="ProtNLM"/>
    </source>
</evidence>
<dbReference type="InterPro" id="IPR015495">
    <property type="entry name" value="Myb_TF_plants"/>
</dbReference>
<keyword evidence="2" id="KW-0677">Repeat</keyword>
<evidence type="ECO:0000313" key="10">
    <source>
        <dbReference type="Proteomes" id="UP000737018"/>
    </source>
</evidence>
<dbReference type="FunFam" id="1.10.10.60:FF:000394">
    <property type="entry name" value="MYB transcription factor"/>
    <property type="match status" value="1"/>
</dbReference>
<organism evidence="9 10">
    <name type="scientific">Castanea mollissima</name>
    <name type="common">Chinese chestnut</name>
    <dbReference type="NCBI Taxonomy" id="60419"/>
    <lineage>
        <taxon>Eukaryota</taxon>
        <taxon>Viridiplantae</taxon>
        <taxon>Streptophyta</taxon>
        <taxon>Embryophyta</taxon>
        <taxon>Tracheophyta</taxon>
        <taxon>Spermatophyta</taxon>
        <taxon>Magnoliopsida</taxon>
        <taxon>eudicotyledons</taxon>
        <taxon>Gunneridae</taxon>
        <taxon>Pentapetalae</taxon>
        <taxon>rosids</taxon>
        <taxon>fabids</taxon>
        <taxon>Fagales</taxon>
        <taxon>Fagaceae</taxon>
        <taxon>Castanea</taxon>
    </lineage>
</organism>
<keyword evidence="3" id="KW-0805">Transcription regulation</keyword>
<keyword evidence="10" id="KW-1185">Reference proteome</keyword>
<name>A0A8J4R6K6_9ROSI</name>
<keyword evidence="5" id="KW-0804">Transcription</keyword>
<sequence length="143" mass="16077">MAFLTGPHKAGLKRCGKSCRLRWANYLRPGIKRGEFSAEEEHKIIELQAVLGNRWSIISRHLPGRTDNEIKNIWNSRLKKRLAKMGINPVTHMPNNTYKPRSKSNELHLNQHQAGSSQSISASAQLLNKVTAKLVPSGFLDAL</sequence>
<comment type="subcellular location">
    <subcellularLocation>
        <location evidence="1">Nucleus</location>
    </subcellularLocation>
</comment>
<dbReference type="OrthoDB" id="2143914at2759"/>
<dbReference type="EMBL" id="JRKL02002721">
    <property type="protein sequence ID" value="KAF3957811.1"/>
    <property type="molecule type" value="Genomic_DNA"/>
</dbReference>
<evidence type="ECO:0000256" key="2">
    <source>
        <dbReference type="ARBA" id="ARBA00022737"/>
    </source>
</evidence>
<dbReference type="SUPFAM" id="SSF46689">
    <property type="entry name" value="Homeodomain-like"/>
    <property type="match status" value="1"/>
</dbReference>
<evidence type="ECO:0000259" key="7">
    <source>
        <dbReference type="PROSITE" id="PS50090"/>
    </source>
</evidence>
<dbReference type="InterPro" id="IPR001005">
    <property type="entry name" value="SANT/Myb"/>
</dbReference>
<evidence type="ECO:0000256" key="1">
    <source>
        <dbReference type="ARBA" id="ARBA00004123"/>
    </source>
</evidence>
<dbReference type="PANTHER" id="PTHR47994:SF5">
    <property type="entry name" value="F14D16.11-RELATED"/>
    <property type="match status" value="1"/>
</dbReference>
<keyword evidence="6" id="KW-0539">Nucleus</keyword>
<dbReference type="PANTHER" id="PTHR47994">
    <property type="entry name" value="F14D16.11-RELATED"/>
    <property type="match status" value="1"/>
</dbReference>
<keyword evidence="4" id="KW-0238">DNA-binding</keyword>
<dbReference type="PROSITE" id="PS51294">
    <property type="entry name" value="HTH_MYB"/>
    <property type="match status" value="1"/>
</dbReference>
<gene>
    <name evidence="9" type="ORF">CMV_017211</name>
</gene>